<organism evidence="1 2">
    <name type="scientific">Tanacetum coccineum</name>
    <dbReference type="NCBI Taxonomy" id="301880"/>
    <lineage>
        <taxon>Eukaryota</taxon>
        <taxon>Viridiplantae</taxon>
        <taxon>Streptophyta</taxon>
        <taxon>Embryophyta</taxon>
        <taxon>Tracheophyta</taxon>
        <taxon>Spermatophyta</taxon>
        <taxon>Magnoliopsida</taxon>
        <taxon>eudicotyledons</taxon>
        <taxon>Gunneridae</taxon>
        <taxon>Pentapetalae</taxon>
        <taxon>asterids</taxon>
        <taxon>campanulids</taxon>
        <taxon>Asterales</taxon>
        <taxon>Asteraceae</taxon>
        <taxon>Asteroideae</taxon>
        <taxon>Anthemideae</taxon>
        <taxon>Anthemidinae</taxon>
        <taxon>Tanacetum</taxon>
    </lineage>
</organism>
<name>A0ABQ5J1K3_9ASTR</name>
<reference evidence="1" key="2">
    <citation type="submission" date="2022-01" db="EMBL/GenBank/DDBJ databases">
        <authorList>
            <person name="Yamashiro T."/>
            <person name="Shiraishi A."/>
            <person name="Satake H."/>
            <person name="Nakayama K."/>
        </authorList>
    </citation>
    <scope>NUCLEOTIDE SEQUENCE</scope>
</reference>
<gene>
    <name evidence="1" type="ORF">Tco_1121997</name>
</gene>
<sequence length="115" mass="12805">MRPYLGVLHNMSGNDADTDADTDNADIKRVYDKEPMAESIENADLKAQIQEKVFAIAALKNELRKLKGNSVDTKFAKPSVLGKTTLKLLRNLSVVRQPTAFKSERPKILKSQFAS</sequence>
<proteinExistence type="predicted"/>
<comment type="caution">
    <text evidence="1">The sequence shown here is derived from an EMBL/GenBank/DDBJ whole genome shotgun (WGS) entry which is preliminary data.</text>
</comment>
<dbReference type="Proteomes" id="UP001151760">
    <property type="component" value="Unassembled WGS sequence"/>
</dbReference>
<dbReference type="EMBL" id="BQNB010021359">
    <property type="protein sequence ID" value="GJU05567.1"/>
    <property type="molecule type" value="Genomic_DNA"/>
</dbReference>
<evidence type="ECO:0000313" key="2">
    <source>
        <dbReference type="Proteomes" id="UP001151760"/>
    </source>
</evidence>
<keyword evidence="2" id="KW-1185">Reference proteome</keyword>
<reference evidence="1" key="1">
    <citation type="journal article" date="2022" name="Int. J. Mol. Sci.">
        <title>Draft Genome of Tanacetum Coccineum: Genomic Comparison of Closely Related Tanacetum-Family Plants.</title>
        <authorList>
            <person name="Yamashiro T."/>
            <person name="Shiraishi A."/>
            <person name="Nakayama K."/>
            <person name="Satake H."/>
        </authorList>
    </citation>
    <scope>NUCLEOTIDE SEQUENCE</scope>
</reference>
<evidence type="ECO:0000313" key="1">
    <source>
        <dbReference type="EMBL" id="GJU05567.1"/>
    </source>
</evidence>
<accession>A0ABQ5J1K3</accession>
<protein>
    <submittedName>
        <fullName evidence="1">Uncharacterized protein</fullName>
    </submittedName>
</protein>